<dbReference type="InterPro" id="IPR056823">
    <property type="entry name" value="TEN-like_YD-shell"/>
</dbReference>
<comment type="caution">
    <text evidence="3">The sequence shown here is derived from an EMBL/GenBank/DDBJ whole genome shotgun (WGS) entry which is preliminary data.</text>
</comment>
<dbReference type="InterPro" id="IPR050708">
    <property type="entry name" value="T6SS_VgrG/RHS"/>
</dbReference>
<reference evidence="3 4" key="1">
    <citation type="submission" date="2019-02" db="EMBL/GenBank/DDBJ databases">
        <title>Apibacter muscae sp. nov.: a novel member of the house fly microbiota.</title>
        <authorList>
            <person name="Park R."/>
        </authorList>
    </citation>
    <scope>NUCLEOTIDE SEQUENCE [LARGE SCALE GENOMIC DNA]</scope>
    <source>
        <strain evidence="3 4">AL1</strain>
    </source>
</reference>
<evidence type="ECO:0000259" key="2">
    <source>
        <dbReference type="Pfam" id="PF25023"/>
    </source>
</evidence>
<accession>A0A563DA17</accession>
<evidence type="ECO:0000256" key="1">
    <source>
        <dbReference type="ARBA" id="ARBA00022737"/>
    </source>
</evidence>
<organism evidence="3 4">
    <name type="scientific">Apibacter muscae</name>
    <dbReference type="NCBI Taxonomy" id="2509004"/>
    <lineage>
        <taxon>Bacteria</taxon>
        <taxon>Pseudomonadati</taxon>
        <taxon>Bacteroidota</taxon>
        <taxon>Flavobacteriia</taxon>
        <taxon>Flavobacteriales</taxon>
        <taxon>Weeksellaceae</taxon>
        <taxon>Apibacter</taxon>
    </lineage>
</organism>
<evidence type="ECO:0000313" key="3">
    <source>
        <dbReference type="EMBL" id="TWP27060.1"/>
    </source>
</evidence>
<dbReference type="InterPro" id="IPR006530">
    <property type="entry name" value="YD"/>
</dbReference>
<dbReference type="Pfam" id="PF25023">
    <property type="entry name" value="TEN_YD-shell"/>
    <property type="match status" value="1"/>
</dbReference>
<keyword evidence="1" id="KW-0677">Repeat</keyword>
<dbReference type="PANTHER" id="PTHR32305">
    <property type="match status" value="1"/>
</dbReference>
<feature type="domain" description="Teneurin-like YD-shell" evidence="2">
    <location>
        <begin position="46"/>
        <end position="229"/>
    </location>
</feature>
<dbReference type="RefSeq" id="WP_146262441.1">
    <property type="nucleotide sequence ID" value="NZ_SELG01000034.1"/>
</dbReference>
<protein>
    <recommendedName>
        <fullName evidence="2">Teneurin-like YD-shell domain-containing protein</fullName>
    </recommendedName>
</protein>
<dbReference type="AlphaFoldDB" id="A0A563DA17"/>
<proteinExistence type="predicted"/>
<dbReference type="Proteomes" id="UP000319499">
    <property type="component" value="Unassembled WGS sequence"/>
</dbReference>
<sequence length="258" mass="30402">MIKILENNRIEIYDGLESKELYNKIIIENIKLKDILENDFLNLKDKLVKETDEEGLETLHNYDELGNLTKTTLPDESTYTFAYDSESRLILATDPSGNHTKWTYYNNRLHSTESDGKSTRFLYNEQNLISTIRNHWEEETHLQYDSQYNLVELTNPLKKTTRWKYNSLGECTEVINPLGNKQQFEYNRLGRLSKVKLPNSEIIDLKYDAYDSILRVNSLHSKINYTYTPLGSIRSREEKGVKVFFEYDVTRKVNCTKQ</sequence>
<dbReference type="Gene3D" id="2.180.10.10">
    <property type="entry name" value="RHS repeat-associated core"/>
    <property type="match status" value="1"/>
</dbReference>
<evidence type="ECO:0000313" key="4">
    <source>
        <dbReference type="Proteomes" id="UP000319499"/>
    </source>
</evidence>
<dbReference type="NCBIfam" id="TIGR01643">
    <property type="entry name" value="YD_repeat_2x"/>
    <property type="match status" value="2"/>
</dbReference>
<dbReference type="PANTHER" id="PTHR32305:SF15">
    <property type="entry name" value="PROTEIN RHSA-RELATED"/>
    <property type="match status" value="1"/>
</dbReference>
<gene>
    <name evidence="3" type="ORF">ETU09_08040</name>
</gene>
<keyword evidence="4" id="KW-1185">Reference proteome</keyword>
<name>A0A563DA17_9FLAO</name>
<dbReference type="EMBL" id="SELH01000024">
    <property type="protein sequence ID" value="TWP27060.1"/>
    <property type="molecule type" value="Genomic_DNA"/>
</dbReference>
<dbReference type="OrthoDB" id="6225685at2"/>